<feature type="region of interest" description="Disordered" evidence="1">
    <location>
        <begin position="127"/>
        <end position="148"/>
    </location>
</feature>
<protein>
    <submittedName>
        <fullName evidence="3">Uncharacterized protein</fullName>
    </submittedName>
</protein>
<feature type="chain" id="PRO_5031359493" evidence="2">
    <location>
        <begin position="22"/>
        <end position="265"/>
    </location>
</feature>
<feature type="signal peptide" evidence="2">
    <location>
        <begin position="1"/>
        <end position="21"/>
    </location>
</feature>
<evidence type="ECO:0000256" key="2">
    <source>
        <dbReference type="SAM" id="SignalP"/>
    </source>
</evidence>
<sequence length="265" mass="27636">MMTRSALLVLLTTVVLAPSDAFVPHAAPSPKFVVLDSQVDGCDEDSSSTTAATSRADFLSASTSAAFALAGSAGLLAAEPLPASARGRATLEQTYDRYAPRIVAGGKFYASELRAAVAKADWKAIEAATSDPPPRSKEDKSKPDGGIAERAAKAGGFSDARVLSACDLFAAGFSDSSVSPRTKAMKAEVAKMREVVEGMNQAARLALGEEKASGGFLGLGAKQPTQAELAKRVRDLYGVGGNAYNQFIFQANDALPIQLNKMPYL</sequence>
<dbReference type="EMBL" id="HBKQ01046793">
    <property type="protein sequence ID" value="CAE2271514.1"/>
    <property type="molecule type" value="Transcribed_RNA"/>
</dbReference>
<keyword evidence="2" id="KW-0732">Signal</keyword>
<feature type="compositionally biased region" description="Basic and acidic residues" evidence="1">
    <location>
        <begin position="134"/>
        <end position="143"/>
    </location>
</feature>
<evidence type="ECO:0000313" key="3">
    <source>
        <dbReference type="EMBL" id="CAE2271514.1"/>
    </source>
</evidence>
<organism evidence="3">
    <name type="scientific">Odontella aurita</name>
    <dbReference type="NCBI Taxonomy" id="265563"/>
    <lineage>
        <taxon>Eukaryota</taxon>
        <taxon>Sar</taxon>
        <taxon>Stramenopiles</taxon>
        <taxon>Ochrophyta</taxon>
        <taxon>Bacillariophyta</taxon>
        <taxon>Mediophyceae</taxon>
        <taxon>Biddulphiophycidae</taxon>
        <taxon>Eupodiscales</taxon>
        <taxon>Odontellaceae</taxon>
        <taxon>Odontella</taxon>
    </lineage>
</organism>
<accession>A0A7S4N8B5</accession>
<evidence type="ECO:0000256" key="1">
    <source>
        <dbReference type="SAM" id="MobiDB-lite"/>
    </source>
</evidence>
<name>A0A7S4N8B5_9STRA</name>
<dbReference type="AlphaFoldDB" id="A0A7S4N8B5"/>
<proteinExistence type="predicted"/>
<gene>
    <name evidence="3" type="ORF">OAUR00152_LOCUS32291</name>
</gene>
<reference evidence="3" key="1">
    <citation type="submission" date="2021-01" db="EMBL/GenBank/DDBJ databases">
        <authorList>
            <person name="Corre E."/>
            <person name="Pelletier E."/>
            <person name="Niang G."/>
            <person name="Scheremetjew M."/>
            <person name="Finn R."/>
            <person name="Kale V."/>
            <person name="Holt S."/>
            <person name="Cochrane G."/>
            <person name="Meng A."/>
            <person name="Brown T."/>
            <person name="Cohen L."/>
        </authorList>
    </citation>
    <scope>NUCLEOTIDE SEQUENCE</scope>
    <source>
        <strain evidence="3">Isolate 1302-5</strain>
    </source>
</reference>